<dbReference type="STRING" id="2594813.A0A395N603"/>
<dbReference type="InterPro" id="IPR056263">
    <property type="entry name" value="RPN11_C"/>
</dbReference>
<dbReference type="EMBL" id="PXXK01000005">
    <property type="protein sequence ID" value="RFN55558.1"/>
    <property type="molecule type" value="Genomic_DNA"/>
</dbReference>
<dbReference type="InterPro" id="IPR037518">
    <property type="entry name" value="MPN"/>
</dbReference>
<dbReference type="GO" id="GO:0034515">
    <property type="term" value="C:proteasome storage granule"/>
    <property type="evidence" value="ECO:0007669"/>
    <property type="project" value="UniProtKB-ARBA"/>
</dbReference>
<reference evidence="10 11" key="1">
    <citation type="journal article" date="2018" name="PLoS Pathog.">
        <title>Evolution of structural diversity of trichothecenes, a family of toxins produced by plant pathogenic and entomopathogenic fungi.</title>
        <authorList>
            <person name="Proctor R.H."/>
            <person name="McCormick S.P."/>
            <person name="Kim H.S."/>
            <person name="Cardoza R.E."/>
            <person name="Stanley A.M."/>
            <person name="Lindo L."/>
            <person name="Kelly A."/>
            <person name="Brown D.W."/>
            <person name="Lee T."/>
            <person name="Vaughan M.M."/>
            <person name="Alexander N.J."/>
            <person name="Busman M."/>
            <person name="Gutierrez S."/>
        </authorList>
    </citation>
    <scope>NUCLEOTIDE SEQUENCE [LARGE SCALE GENOMIC DNA]</scope>
    <source>
        <strain evidence="10 11">NRRL 13405</strain>
    </source>
</reference>
<dbReference type="AlphaFoldDB" id="A0A395N603"/>
<dbReference type="GO" id="GO:0008237">
    <property type="term" value="F:metallopeptidase activity"/>
    <property type="evidence" value="ECO:0007669"/>
    <property type="project" value="UniProtKB-KW"/>
</dbReference>
<feature type="domain" description="MPN" evidence="9">
    <location>
        <begin position="34"/>
        <end position="169"/>
    </location>
</feature>
<comment type="similarity">
    <text evidence="1">Belongs to the peptidase M67A family.</text>
</comment>
<keyword evidence="7" id="KW-0482">Metalloprotease</keyword>
<evidence type="ECO:0000256" key="5">
    <source>
        <dbReference type="ARBA" id="ARBA00022833"/>
    </source>
</evidence>
<gene>
    <name evidence="10" type="ORF">FIE12Z_204</name>
</gene>
<keyword evidence="5" id="KW-0862">Zinc</keyword>
<dbReference type="Pfam" id="PF01398">
    <property type="entry name" value="JAB"/>
    <property type="match status" value="1"/>
</dbReference>
<evidence type="ECO:0000256" key="2">
    <source>
        <dbReference type="ARBA" id="ARBA00022670"/>
    </source>
</evidence>
<dbReference type="PANTHER" id="PTHR10410">
    <property type="entry name" value="EUKARYOTIC TRANSLATION INITIATION FACTOR 3 -RELATED"/>
    <property type="match status" value="1"/>
</dbReference>
<dbReference type="InterPro" id="IPR050242">
    <property type="entry name" value="JAMM_MPN+_peptidase_M67A"/>
</dbReference>
<evidence type="ECO:0000256" key="7">
    <source>
        <dbReference type="ARBA" id="ARBA00023049"/>
    </source>
</evidence>
<dbReference type="InterPro" id="IPR000555">
    <property type="entry name" value="JAMM/MPN+_dom"/>
</dbReference>
<keyword evidence="11" id="KW-1185">Reference proteome</keyword>
<proteinExistence type="inferred from homology"/>
<dbReference type="GO" id="GO:0000502">
    <property type="term" value="C:proteasome complex"/>
    <property type="evidence" value="ECO:0007669"/>
    <property type="project" value="UniProtKB-KW"/>
</dbReference>
<dbReference type="FunFam" id="3.40.140.10:FF:000001">
    <property type="entry name" value="26S proteasome non-ATPase regulatory subunit"/>
    <property type="match status" value="1"/>
</dbReference>
<keyword evidence="2" id="KW-0645">Protease</keyword>
<sequence length="636" mass="71967">MERFRSLLGGGGMGLGGAAHGTDNTNLIDNSETVYISSLALLKMLRHGRAGVPMEVMGLMLGEFVDDFTVKVMDVFAMPQSGTGVSVEAVDPVFQTKMMDMLRQTGRPESVVGWYHSHPGFGCWLSSVDINTQQSFEQLNPRAVAVVIDPIQSVKGKVVIDAFRLINPQLLMLGQEPRQSTSNLGHLNKPSIQALIHGLNRHYYSIGIDYRKTALEENMLMNLHKHVWTEALEMDDFRHEGCKNKDRLQQLVSLADGYEKRVKEETELTKDQLKTRYVGKLDPKKHLEDVGQELIEDNIVSVSRQMIDKEATMPKRDGPAGSKGQVNDRARSPQQGPYYYKSQAHSQSQSQEDDHASGGQKRFHGVNRPDLAKPLPVVPRQCPPQQKSPYRALSPLQKRNSHVQAQQLTSASDEFLRPLTDRSGSTEAIIILEDRSMNYEAVCEVIDMIALRFSHIPYAVSGLAAMVYYGYDARPYKVSIICPEHTRENQKCWAKALGMLQMPKRQDIWGVATRDGMLRQIRVRFPYDFEQMHTLRVGSSGVSMLSLAGLADELARTYVNELKHSDQDRQENLAKEMVWILNRIIQVKMPEHRLKPERIPHLINERFWLPFSLAYPEVVPLFAKAGWRIPIEGWSA</sequence>
<evidence type="ECO:0000256" key="1">
    <source>
        <dbReference type="ARBA" id="ARBA00008568"/>
    </source>
</evidence>
<evidence type="ECO:0000256" key="8">
    <source>
        <dbReference type="SAM" id="MobiDB-lite"/>
    </source>
</evidence>
<dbReference type="GO" id="GO:0046872">
    <property type="term" value="F:metal ion binding"/>
    <property type="evidence" value="ECO:0007669"/>
    <property type="project" value="UniProtKB-KW"/>
</dbReference>
<dbReference type="GO" id="GO:0006508">
    <property type="term" value="P:proteolysis"/>
    <property type="evidence" value="ECO:0007669"/>
    <property type="project" value="UniProtKB-KW"/>
</dbReference>
<comment type="caution">
    <text evidence="10">The sequence shown here is derived from an EMBL/GenBank/DDBJ whole genome shotgun (WGS) entry which is preliminary data.</text>
</comment>
<dbReference type="SMART" id="SM00232">
    <property type="entry name" value="JAB_MPN"/>
    <property type="match status" value="1"/>
</dbReference>
<dbReference type="Proteomes" id="UP000265631">
    <property type="component" value="Unassembled WGS sequence"/>
</dbReference>
<evidence type="ECO:0000313" key="11">
    <source>
        <dbReference type="Proteomes" id="UP000265631"/>
    </source>
</evidence>
<feature type="region of interest" description="Disordered" evidence="8">
    <location>
        <begin position="310"/>
        <end position="393"/>
    </location>
</feature>
<evidence type="ECO:0000313" key="10">
    <source>
        <dbReference type="EMBL" id="RFN55558.1"/>
    </source>
</evidence>
<evidence type="ECO:0000256" key="6">
    <source>
        <dbReference type="ARBA" id="ARBA00022942"/>
    </source>
</evidence>
<dbReference type="SUPFAM" id="SSF102712">
    <property type="entry name" value="JAB1/MPN domain"/>
    <property type="match status" value="1"/>
</dbReference>
<dbReference type="PROSITE" id="PS50249">
    <property type="entry name" value="MPN"/>
    <property type="match status" value="1"/>
</dbReference>
<protein>
    <submittedName>
        <fullName evidence="10">26s proteasome regulatory subunit rpn11</fullName>
    </submittedName>
</protein>
<evidence type="ECO:0000259" key="9">
    <source>
        <dbReference type="PROSITE" id="PS50249"/>
    </source>
</evidence>
<keyword evidence="6 10" id="KW-0647">Proteasome</keyword>
<dbReference type="CDD" id="cd08069">
    <property type="entry name" value="MPN_RPN11_CSN5"/>
    <property type="match status" value="1"/>
</dbReference>
<accession>A0A395N603</accession>
<evidence type="ECO:0000256" key="4">
    <source>
        <dbReference type="ARBA" id="ARBA00022801"/>
    </source>
</evidence>
<name>A0A395N603_9HYPO</name>
<dbReference type="Pfam" id="PF23594">
    <property type="entry name" value="RPN11_C"/>
    <property type="match status" value="1"/>
</dbReference>
<keyword evidence="3" id="KW-0479">Metal-binding</keyword>
<evidence type="ECO:0000256" key="3">
    <source>
        <dbReference type="ARBA" id="ARBA00022723"/>
    </source>
</evidence>
<dbReference type="Gene3D" id="3.40.140.10">
    <property type="entry name" value="Cytidine Deaminase, domain 2"/>
    <property type="match status" value="1"/>
</dbReference>
<keyword evidence="4" id="KW-0378">Hydrolase</keyword>
<organism evidence="10 11">
    <name type="scientific">Fusarium flagelliforme</name>
    <dbReference type="NCBI Taxonomy" id="2675880"/>
    <lineage>
        <taxon>Eukaryota</taxon>
        <taxon>Fungi</taxon>
        <taxon>Dikarya</taxon>
        <taxon>Ascomycota</taxon>
        <taxon>Pezizomycotina</taxon>
        <taxon>Sordariomycetes</taxon>
        <taxon>Hypocreomycetidae</taxon>
        <taxon>Hypocreales</taxon>
        <taxon>Nectriaceae</taxon>
        <taxon>Fusarium</taxon>
        <taxon>Fusarium incarnatum-equiseti species complex</taxon>
    </lineage>
</organism>